<dbReference type="Gene3D" id="3.20.20.140">
    <property type="entry name" value="Metal-dependent hydrolases"/>
    <property type="match status" value="1"/>
</dbReference>
<evidence type="ECO:0000313" key="2">
    <source>
        <dbReference type="Proteomes" id="UP000000467"/>
    </source>
</evidence>
<dbReference type="STRING" id="1089553.Tph_c16120"/>
<dbReference type="InterPro" id="IPR016195">
    <property type="entry name" value="Pol/histidinol_Pase-like"/>
</dbReference>
<dbReference type="AlphaFoldDB" id="K4LIF5"/>
<evidence type="ECO:0000313" key="1">
    <source>
        <dbReference type="EMBL" id="AFV11817.1"/>
    </source>
</evidence>
<sequence>MLAGFFADLHIHIGRTKEGFPVKVTAARSQTLRLVLEEAVSRKGLDFVGIVDAACPRVCRELEEMVAEGELRELPGGGLRWRESLTVIPGAEVEVTEEGGCSAHWLGYFPGLKELRSFSEFLAERVANPELSTQCCRLPARLLLPEVLARSGIFMPAHAFTPHKGVYGQCTARLEPLLGKRCFQKISALELGLSADTALADRLEELGGISYLSNSDAHSLKNLGREYNLLLLEEPDWSELNKALQGREGRRIAANYGLDPRLGKYHRTFCLSCGRIAGEPYPVIACSACGSSHVVKGVLDRIWEIQDRETPLHPPMRPPYYHQVPLLFLPGVGPKTVSRLLERFGTEIDVLHRVAFKELVDAVGERTATLIQQARLGKLAIAAGGGGIYGRVSLVRSEKGEGRL</sequence>
<reference evidence="1 2" key="1">
    <citation type="journal article" date="2012" name="BMC Genomics">
        <title>Genome-guided analysis of physiological and morphological traits of the fermentative acetate oxidizer Thermacetogenium phaeum.</title>
        <authorList>
            <person name="Oehler D."/>
            <person name="Poehlein A."/>
            <person name="Leimbach A."/>
            <person name="Muller N."/>
            <person name="Daniel R."/>
            <person name="Gottschalk G."/>
            <person name="Schink B."/>
        </authorList>
    </citation>
    <scope>NUCLEOTIDE SEQUENCE [LARGE SCALE GENOMIC DNA]</scope>
    <source>
        <strain evidence="2">ATCC BAA-254 / DSM 26808 / PB</strain>
    </source>
</reference>
<dbReference type="EMBL" id="CP003732">
    <property type="protein sequence ID" value="AFV11817.1"/>
    <property type="molecule type" value="Genomic_DNA"/>
</dbReference>
<dbReference type="OrthoDB" id="9810135at2"/>
<dbReference type="eggNOG" id="COG1379">
    <property type="taxonomic scope" value="Bacteria"/>
</dbReference>
<evidence type="ECO:0008006" key="3">
    <source>
        <dbReference type="Google" id="ProtNLM"/>
    </source>
</evidence>
<proteinExistence type="predicted"/>
<dbReference type="HOGENOM" id="CLU_060249_0_0_9"/>
<protein>
    <recommendedName>
        <fullName evidence="3">TIGR00375 family protein</fullName>
    </recommendedName>
</protein>
<organism evidence="1 2">
    <name type="scientific">Thermacetogenium phaeum (strain ATCC BAA-254 / DSM 26808 / PB)</name>
    <dbReference type="NCBI Taxonomy" id="1089553"/>
    <lineage>
        <taxon>Bacteria</taxon>
        <taxon>Bacillati</taxon>
        <taxon>Bacillota</taxon>
        <taxon>Clostridia</taxon>
        <taxon>Thermoanaerobacterales</taxon>
        <taxon>Thermoanaerobacteraceae</taxon>
        <taxon>Thermacetogenium</taxon>
    </lineage>
</organism>
<dbReference type="RefSeq" id="WP_015050697.1">
    <property type="nucleotide sequence ID" value="NC_018870.1"/>
</dbReference>
<name>K4LIF5_THEPS</name>
<keyword evidence="2" id="KW-1185">Reference proteome</keyword>
<dbReference type="PANTHER" id="PTHR40084:SF1">
    <property type="entry name" value="PHOSPHOTRANSFERASE"/>
    <property type="match status" value="1"/>
</dbReference>
<dbReference type="KEGG" id="tpz:Tph_c16120"/>
<dbReference type="Proteomes" id="UP000000467">
    <property type="component" value="Chromosome"/>
</dbReference>
<dbReference type="SUPFAM" id="SSF47781">
    <property type="entry name" value="RuvA domain 2-like"/>
    <property type="match status" value="1"/>
</dbReference>
<dbReference type="PANTHER" id="PTHR40084">
    <property type="entry name" value="PHOSPHOHYDROLASE, PHP FAMILY"/>
    <property type="match status" value="1"/>
</dbReference>
<gene>
    <name evidence="1" type="ordered locus">Tph_c16120</name>
</gene>
<dbReference type="CDD" id="cd19067">
    <property type="entry name" value="PfuEndoQ-like"/>
    <property type="match status" value="1"/>
</dbReference>
<dbReference type="InterPro" id="IPR010994">
    <property type="entry name" value="RuvA_2-like"/>
</dbReference>
<accession>K4LIF5</accession>
<dbReference type="SUPFAM" id="SSF89550">
    <property type="entry name" value="PHP domain-like"/>
    <property type="match status" value="1"/>
</dbReference>